<dbReference type="Gene3D" id="3.90.580.10">
    <property type="entry name" value="Zinc finger, CHC2-type domain"/>
    <property type="match status" value="1"/>
</dbReference>
<dbReference type="GO" id="GO:0008270">
    <property type="term" value="F:zinc ion binding"/>
    <property type="evidence" value="ECO:0007669"/>
    <property type="project" value="InterPro"/>
</dbReference>
<dbReference type="EMBL" id="CP022515">
    <property type="protein sequence ID" value="ASO05231.1"/>
    <property type="molecule type" value="Genomic_DNA"/>
</dbReference>
<dbReference type="GO" id="GO:0003899">
    <property type="term" value="F:DNA-directed RNA polymerase activity"/>
    <property type="evidence" value="ECO:0007669"/>
    <property type="project" value="InterPro"/>
</dbReference>
<dbReference type="GO" id="GO:0006260">
    <property type="term" value="P:DNA replication"/>
    <property type="evidence" value="ECO:0007669"/>
    <property type="project" value="InterPro"/>
</dbReference>
<organism evidence="2 3">
    <name type="scientific">Arenibacter algicola</name>
    <dbReference type="NCBI Taxonomy" id="616991"/>
    <lineage>
        <taxon>Bacteria</taxon>
        <taxon>Pseudomonadati</taxon>
        <taxon>Bacteroidota</taxon>
        <taxon>Flavobacteriia</taxon>
        <taxon>Flavobacteriales</taxon>
        <taxon>Flavobacteriaceae</taxon>
        <taxon>Arenibacter</taxon>
    </lineage>
</organism>
<accession>A0A221UWH0</accession>
<reference evidence="2 3" key="1">
    <citation type="submission" date="2017-07" db="EMBL/GenBank/DDBJ databases">
        <title>Genome Sequence of Arenibacter algicola Strain SMS7 Isolated from a culture of the Diatom Skeletonema marinoi.</title>
        <authorList>
            <person name="Topel M."/>
            <person name="Pinder M.I.M."/>
            <person name="Johansson O.N."/>
            <person name="Kourtchenko O."/>
            <person name="Godhe A."/>
            <person name="Clarke A.K."/>
        </authorList>
    </citation>
    <scope>NUCLEOTIDE SEQUENCE [LARGE SCALE GENOMIC DNA]</scope>
    <source>
        <strain evidence="2 3">SMS7</strain>
    </source>
</reference>
<protein>
    <submittedName>
        <fullName evidence="2">Toprim-like protein</fullName>
    </submittedName>
</protein>
<dbReference type="AlphaFoldDB" id="A0A221UWH0"/>
<dbReference type="Pfam" id="PF13155">
    <property type="entry name" value="Toprim_2"/>
    <property type="match status" value="1"/>
</dbReference>
<evidence type="ECO:0000313" key="2">
    <source>
        <dbReference type="EMBL" id="ASO05231.1"/>
    </source>
</evidence>
<dbReference type="InterPro" id="IPR034154">
    <property type="entry name" value="TOPRIM_DnaG/twinkle"/>
</dbReference>
<dbReference type="CDD" id="cd01029">
    <property type="entry name" value="TOPRIM_primases"/>
    <property type="match status" value="1"/>
</dbReference>
<feature type="domain" description="Zinc finger CHC2-type" evidence="1">
    <location>
        <begin position="51"/>
        <end position="102"/>
    </location>
</feature>
<dbReference type="InterPro" id="IPR002694">
    <property type="entry name" value="Znf_CHC2"/>
</dbReference>
<dbReference type="Gene3D" id="3.40.1360.10">
    <property type="match status" value="1"/>
</dbReference>
<dbReference type="GO" id="GO:0003677">
    <property type="term" value="F:DNA binding"/>
    <property type="evidence" value="ECO:0007669"/>
    <property type="project" value="InterPro"/>
</dbReference>
<dbReference type="Proteomes" id="UP000204551">
    <property type="component" value="Chromosome"/>
</dbReference>
<dbReference type="KEGG" id="aalg:AREALGSMS7_01765"/>
<dbReference type="SUPFAM" id="SSF57783">
    <property type="entry name" value="Zinc beta-ribbon"/>
    <property type="match status" value="1"/>
</dbReference>
<evidence type="ECO:0000313" key="3">
    <source>
        <dbReference type="Proteomes" id="UP000204551"/>
    </source>
</evidence>
<proteinExistence type="predicted"/>
<sequence length="298" mass="34505">MTENRTKRQEMHKKRTFKTRCERARAFPIEKALAKLGHFPTRTSVKEAWFLSPFRSETQASFKVSKELNRWYDHGAGRGGNVIDLVCIINGSSVKETLDWLENGQISFSFQQRPLIPEQNASGIRVRYARPIGHFALIRYLNSRKIPVSTAAKLCQEVHYILRGRNFFAIGLKNDSGGWELRNKYYKNSSSPKDFTHIKNGNNSLIVTEGMFDMLSLLERDKNLMEKNDLLILNSLAFVEKIPGLFEGYETVQLFLDNDKAGKRVVEILLEQSPKCRDMLNLYKDFKDVNAWWMSEKL</sequence>
<evidence type="ECO:0000259" key="1">
    <source>
        <dbReference type="SMART" id="SM00400"/>
    </source>
</evidence>
<gene>
    <name evidence="2" type="ORF">AREALGSMS7_01765</name>
</gene>
<name>A0A221UWH0_9FLAO</name>
<dbReference type="STRING" id="616991.GCA_000733925_00154"/>
<dbReference type="SUPFAM" id="SSF56731">
    <property type="entry name" value="DNA primase core"/>
    <property type="match status" value="1"/>
</dbReference>
<dbReference type="InterPro" id="IPR036977">
    <property type="entry name" value="DNA_primase_Znf_CHC2"/>
</dbReference>
<dbReference type="SMART" id="SM00400">
    <property type="entry name" value="ZnF_CHCC"/>
    <property type="match status" value="1"/>
</dbReference>